<dbReference type="InterPro" id="IPR036291">
    <property type="entry name" value="NAD(P)-bd_dom_sf"/>
</dbReference>
<keyword evidence="2" id="KW-0560">Oxidoreductase</keyword>
<comment type="similarity">
    <text evidence="1 3">Belongs to the short-chain dehydrogenases/reductases (SDR) family.</text>
</comment>
<organism evidence="4 5">
    <name type="scientific">Acrocarpospora pleiomorpha</name>
    <dbReference type="NCBI Taxonomy" id="90975"/>
    <lineage>
        <taxon>Bacteria</taxon>
        <taxon>Bacillati</taxon>
        <taxon>Actinomycetota</taxon>
        <taxon>Actinomycetes</taxon>
        <taxon>Streptosporangiales</taxon>
        <taxon>Streptosporangiaceae</taxon>
        <taxon>Acrocarpospora</taxon>
    </lineage>
</organism>
<keyword evidence="5" id="KW-1185">Reference proteome</keyword>
<sequence>MTGASSGIGEATARRLAAEGYDVVAAARRRDRLDRLAAEVPSIRPATLDVTSAESVDALAASLDRCDVLVNNAGGAIGLEPVAAGRVEDWQRMYEVNVLGSLRMTRALLPKLIESGDGVLLMLTSVAGLVSYEGGGGYCAAKHAQTSMTETLRLELCGEPVRIIEIAPGMVRTEGFSLTRFRGNESAAAKVYEGVPDPLTADDVADVIAFAVTRPAHVNIDRLVIRPRAQAAQHKVHRV</sequence>
<dbReference type="PRINTS" id="PR00080">
    <property type="entry name" value="SDRFAMILY"/>
</dbReference>
<dbReference type="SUPFAM" id="SSF51735">
    <property type="entry name" value="NAD(P)-binding Rossmann-fold domains"/>
    <property type="match status" value="1"/>
</dbReference>
<comment type="caution">
    <text evidence="4">The sequence shown here is derived from an EMBL/GenBank/DDBJ whole genome shotgun (WGS) entry which is preliminary data.</text>
</comment>
<dbReference type="PANTHER" id="PTHR42901:SF1">
    <property type="entry name" value="ALCOHOL DEHYDROGENASE"/>
    <property type="match status" value="1"/>
</dbReference>
<dbReference type="Pfam" id="PF00106">
    <property type="entry name" value="adh_short"/>
    <property type="match status" value="1"/>
</dbReference>
<name>A0A5M3XD42_9ACTN</name>
<dbReference type="Gene3D" id="3.40.50.720">
    <property type="entry name" value="NAD(P)-binding Rossmann-like Domain"/>
    <property type="match status" value="1"/>
</dbReference>
<gene>
    <name evidence="4" type="ORF">Aple_010140</name>
</gene>
<accession>A0A5M3XD42</accession>
<evidence type="ECO:0000256" key="1">
    <source>
        <dbReference type="ARBA" id="ARBA00006484"/>
    </source>
</evidence>
<dbReference type="InterPro" id="IPR002347">
    <property type="entry name" value="SDR_fam"/>
</dbReference>
<dbReference type="GO" id="GO:0016616">
    <property type="term" value="F:oxidoreductase activity, acting on the CH-OH group of donors, NAD or NADP as acceptor"/>
    <property type="evidence" value="ECO:0007669"/>
    <property type="project" value="UniProtKB-ARBA"/>
</dbReference>
<evidence type="ECO:0000313" key="4">
    <source>
        <dbReference type="EMBL" id="GES18119.1"/>
    </source>
</evidence>
<dbReference type="Proteomes" id="UP000377595">
    <property type="component" value="Unassembled WGS sequence"/>
</dbReference>
<dbReference type="AlphaFoldDB" id="A0A5M3XD42"/>
<dbReference type="PRINTS" id="PR00081">
    <property type="entry name" value="GDHRDH"/>
</dbReference>
<evidence type="ECO:0000313" key="5">
    <source>
        <dbReference type="Proteomes" id="UP000377595"/>
    </source>
</evidence>
<evidence type="ECO:0000256" key="2">
    <source>
        <dbReference type="ARBA" id="ARBA00023002"/>
    </source>
</evidence>
<evidence type="ECO:0000256" key="3">
    <source>
        <dbReference type="RuleBase" id="RU000363"/>
    </source>
</evidence>
<dbReference type="PANTHER" id="PTHR42901">
    <property type="entry name" value="ALCOHOL DEHYDROGENASE"/>
    <property type="match status" value="1"/>
</dbReference>
<dbReference type="FunFam" id="3.40.50.720:FF:000047">
    <property type="entry name" value="NADP-dependent L-serine/L-allo-threonine dehydrogenase"/>
    <property type="match status" value="1"/>
</dbReference>
<protein>
    <submittedName>
        <fullName evidence="4">Oxidoreductase</fullName>
    </submittedName>
</protein>
<reference evidence="4 5" key="1">
    <citation type="submission" date="2019-10" db="EMBL/GenBank/DDBJ databases">
        <title>Whole genome shotgun sequence of Acrocarpospora pleiomorpha NBRC 16267.</title>
        <authorList>
            <person name="Ichikawa N."/>
            <person name="Kimura A."/>
            <person name="Kitahashi Y."/>
            <person name="Komaki H."/>
            <person name="Oguchi A."/>
        </authorList>
    </citation>
    <scope>NUCLEOTIDE SEQUENCE [LARGE SCALE GENOMIC DNA]</scope>
    <source>
        <strain evidence="4 5">NBRC 16267</strain>
    </source>
</reference>
<dbReference type="EMBL" id="BLAF01000006">
    <property type="protein sequence ID" value="GES18119.1"/>
    <property type="molecule type" value="Genomic_DNA"/>
</dbReference>
<proteinExistence type="inferred from homology"/>